<dbReference type="GeneID" id="63827259"/>
<dbReference type="EMBL" id="KV427688">
    <property type="protein sequence ID" value="KZT00358.1"/>
    <property type="molecule type" value="Genomic_DNA"/>
</dbReference>
<dbReference type="InParanoid" id="A0A165B6L7"/>
<gene>
    <name evidence="1" type="ORF">LAESUDRAFT_732383</name>
</gene>
<accession>A0A165B6L7</accession>
<dbReference type="AlphaFoldDB" id="A0A165B6L7"/>
<name>A0A165B6L7_9APHY</name>
<protein>
    <submittedName>
        <fullName evidence="1">Uncharacterized protein</fullName>
    </submittedName>
</protein>
<organism evidence="1 2">
    <name type="scientific">Laetiporus sulphureus 93-53</name>
    <dbReference type="NCBI Taxonomy" id="1314785"/>
    <lineage>
        <taxon>Eukaryota</taxon>
        <taxon>Fungi</taxon>
        <taxon>Dikarya</taxon>
        <taxon>Basidiomycota</taxon>
        <taxon>Agaricomycotina</taxon>
        <taxon>Agaricomycetes</taxon>
        <taxon>Polyporales</taxon>
        <taxon>Laetiporus</taxon>
    </lineage>
</organism>
<sequence length="88" mass="9736">MQLFMIAGAALYVEDAAARCAAESVVLSQIFWTVVLERMTRSRPSWHHEMSHQSDESVLSDPKLWGGGLSSITVEYVIVAPCSTECTF</sequence>
<dbReference type="RefSeq" id="XP_040758098.1">
    <property type="nucleotide sequence ID" value="XM_040910230.1"/>
</dbReference>
<evidence type="ECO:0000313" key="1">
    <source>
        <dbReference type="EMBL" id="KZT00358.1"/>
    </source>
</evidence>
<keyword evidence="2" id="KW-1185">Reference proteome</keyword>
<proteinExistence type="predicted"/>
<reference evidence="1 2" key="1">
    <citation type="journal article" date="2016" name="Mol. Biol. Evol.">
        <title>Comparative Genomics of Early-Diverging Mushroom-Forming Fungi Provides Insights into the Origins of Lignocellulose Decay Capabilities.</title>
        <authorList>
            <person name="Nagy L.G."/>
            <person name="Riley R."/>
            <person name="Tritt A."/>
            <person name="Adam C."/>
            <person name="Daum C."/>
            <person name="Floudas D."/>
            <person name="Sun H."/>
            <person name="Yadav J.S."/>
            <person name="Pangilinan J."/>
            <person name="Larsson K.H."/>
            <person name="Matsuura K."/>
            <person name="Barry K."/>
            <person name="Labutti K."/>
            <person name="Kuo R."/>
            <person name="Ohm R.A."/>
            <person name="Bhattacharya S.S."/>
            <person name="Shirouzu T."/>
            <person name="Yoshinaga Y."/>
            <person name="Martin F.M."/>
            <person name="Grigoriev I.V."/>
            <person name="Hibbett D.S."/>
        </authorList>
    </citation>
    <scope>NUCLEOTIDE SEQUENCE [LARGE SCALE GENOMIC DNA]</scope>
    <source>
        <strain evidence="1 2">93-53</strain>
    </source>
</reference>
<evidence type="ECO:0000313" key="2">
    <source>
        <dbReference type="Proteomes" id="UP000076871"/>
    </source>
</evidence>
<dbReference type="Proteomes" id="UP000076871">
    <property type="component" value="Unassembled WGS sequence"/>
</dbReference>